<feature type="transmembrane region" description="Helical" evidence="2">
    <location>
        <begin position="1112"/>
        <end position="1132"/>
    </location>
</feature>
<organism evidence="4">
    <name type="scientific">Siphoviridae sp. ctSWe10</name>
    <dbReference type="NCBI Taxonomy" id="2826344"/>
    <lineage>
        <taxon>Viruses</taxon>
        <taxon>Duplodnaviria</taxon>
        <taxon>Heunggongvirae</taxon>
        <taxon>Uroviricota</taxon>
        <taxon>Caudoviricetes</taxon>
    </lineage>
</organism>
<dbReference type="EMBL" id="BK015232">
    <property type="protein sequence ID" value="DAD97140.1"/>
    <property type="molecule type" value="Genomic_DNA"/>
</dbReference>
<feature type="transmembrane region" description="Helical" evidence="2">
    <location>
        <begin position="702"/>
        <end position="722"/>
    </location>
</feature>
<feature type="transmembrane region" description="Helical" evidence="2">
    <location>
        <begin position="940"/>
        <end position="961"/>
    </location>
</feature>
<dbReference type="NCBIfam" id="TIGR02675">
    <property type="entry name" value="tape_meas_nterm"/>
    <property type="match status" value="1"/>
</dbReference>
<feature type="transmembrane region" description="Helical" evidence="2">
    <location>
        <begin position="825"/>
        <end position="842"/>
    </location>
</feature>
<name>A0A8S5NRX8_9CAUD</name>
<feature type="transmembrane region" description="Helical" evidence="2">
    <location>
        <begin position="763"/>
        <end position="785"/>
    </location>
</feature>
<keyword evidence="2" id="KW-0472">Membrane</keyword>
<keyword evidence="2" id="KW-1133">Transmembrane helix</keyword>
<keyword evidence="1" id="KW-1245">Viral tail assembly</keyword>
<keyword evidence="1" id="KW-1188">Viral release from host cell</keyword>
<evidence type="ECO:0000256" key="2">
    <source>
        <dbReference type="SAM" id="Phobius"/>
    </source>
</evidence>
<feature type="domain" description="Tape measure protein N-terminal" evidence="3">
    <location>
        <begin position="105"/>
        <end position="210"/>
    </location>
</feature>
<evidence type="ECO:0000313" key="4">
    <source>
        <dbReference type="EMBL" id="DAD97140.1"/>
    </source>
</evidence>
<reference evidence="4" key="1">
    <citation type="journal article" date="2021" name="Proc. Natl. Acad. Sci. U.S.A.">
        <title>A Catalog of Tens of Thousands of Viruses from Human Metagenomes Reveals Hidden Associations with Chronic Diseases.</title>
        <authorList>
            <person name="Tisza M.J."/>
            <person name="Buck C.B."/>
        </authorList>
    </citation>
    <scope>NUCLEOTIDE SEQUENCE</scope>
    <source>
        <strain evidence="4">CtSWe10</strain>
    </source>
</reference>
<feature type="transmembrane region" description="Helical" evidence="2">
    <location>
        <begin position="1290"/>
        <end position="1315"/>
    </location>
</feature>
<evidence type="ECO:0000256" key="1">
    <source>
        <dbReference type="ARBA" id="ARBA00022465"/>
    </source>
</evidence>
<dbReference type="Pfam" id="PF20155">
    <property type="entry name" value="TMP_3"/>
    <property type="match status" value="1"/>
</dbReference>
<accession>A0A8S5NRX8</accession>
<keyword evidence="2" id="KW-0812">Transmembrane</keyword>
<dbReference type="SUPFAM" id="SSF48371">
    <property type="entry name" value="ARM repeat"/>
    <property type="match status" value="1"/>
</dbReference>
<dbReference type="InterPro" id="IPR016024">
    <property type="entry name" value="ARM-type_fold"/>
</dbReference>
<feature type="transmembrane region" description="Helical" evidence="2">
    <location>
        <begin position="1024"/>
        <end position="1045"/>
    </location>
</feature>
<evidence type="ECO:0000259" key="3">
    <source>
        <dbReference type="Pfam" id="PF20155"/>
    </source>
</evidence>
<dbReference type="GO" id="GO:0098003">
    <property type="term" value="P:viral tail assembly"/>
    <property type="evidence" value="ECO:0007669"/>
    <property type="project" value="UniProtKB-KW"/>
</dbReference>
<feature type="transmembrane region" description="Helical" evidence="2">
    <location>
        <begin position="1262"/>
        <end position="1283"/>
    </location>
</feature>
<feature type="transmembrane region" description="Helical" evidence="2">
    <location>
        <begin position="734"/>
        <end position="751"/>
    </location>
</feature>
<feature type="transmembrane region" description="Helical" evidence="2">
    <location>
        <begin position="676"/>
        <end position="696"/>
    </location>
</feature>
<feature type="transmembrane region" description="Helical" evidence="2">
    <location>
        <begin position="1080"/>
        <end position="1105"/>
    </location>
</feature>
<protein>
    <submittedName>
        <fullName evidence="4">Tail tape measure</fullName>
    </submittedName>
</protein>
<sequence length="2079" mass="218884">MSSTIDQRVVEMQFRNEDFERNINTSLNSIDRLKHGLDMSGASRGFEVFGSSVEGIKVKFSALQTIAMTALSNITNSVINTGKQLVSSLAIQPITDGFREYELKMGSVQTIMASTGASLQDVNKYLAELNTYSDKTIYSFKDMTSNIGKFTNAGVDLDTAVMAIKGVSNEAAVSGANAEEASRAMYNFSQALSAGYVKLIDWKSIENANMATVEFKNKLLETAVAVGTVEKTSNGMYKVLATNSKGKTMGDAISATKNFNDSLSYQWMTTKVLTQTLRDYADENTEIGKKAMEAATKIKTFTMLMDTLKEAVGSGWAQTFEIIFGDFNEASELWTKLGDAIGGFISKTSDARNGMLQTWKNLGGRDAMLQGFSNLFQSLMSMLKPVKEAFENIFPPSTATKLGANLVSITRNFREFASHLKISDETADKLKRTFQGIFSVFDIVGQVVSGVAKIFVTLLGNMLGLTGGFLSVTARIGDAITAFRNFINENKVISTAVNTIIKLIELLGTGLKNLQSIFLDNFAFPAIDVIGKGLKGVVDRIGEVVKGSTSMGATFGDAISKMRDKLDRSGIEKALEKIRNGFVKIGSGIINKVIPAIGEGLGKAFNSLMTGNFDNIFSIFESFLAGGLLVKVTKFINGFTSIASNAADFVTRITGILDSVRGALQAYQNQLKAKTLVSIATAIGILAGALLVISNIPADKMAVALAGITGLMGDLSAMMMLFNKFGGISNVKSYSSMILMATAVTILAGALKKIGDLNLQQMAIGLTGITVLMGDLVGAAMLMSLNQNAMIKGAGGMILFAKAIKILGDACINIAQLSWEGLAKGLTGVTVLIGEIALFLNFGNTGAKTMASATGILILSQAIKELAKAAKTFGEFSVDELVKGISSIGILLAELAIFTKLTSGSKNMIAVGAGMVILSQSLKMLSQVVKDMGSMSWEQISNGITALAGSLASVTIAVKFMPKNMPSIGLGMIAIAQALNMMADALAKNAKLSWEQISNGLTAMGGALAIVAIGVNAMKNALPGVAAMMGAAVAIGLLTPALVVLSKIPVQGIAVALGALAGTFVIFGLAGLALAPLTPVILALAAAFAIFNIGVLAMGAGLLAASAGMMQMSVAMTAMAAASTVSTTAFIARVKMMTDAIIGSIPYLAVKLAEGLAMFVKGLADNIVVIGQALKTVFLEALKILEESIPEIVDGLLKLIDEVLKSLVEYAPSIIDSVMTFLIEVINGVAKRIPELVDAAITLITNFYTAIADAVMKLDTSGLVKAIAGAAFVTALIAALAAVSAMIPQAMLALVGMAAFIAELTLVVAAIGAFAQLPGLSWLVGEGGKLLEQLGNSIGKFVGGFIGGIFEGVTDSLVTVADNLTNFMNHLKPFIDESSRIDAASLEGVKILAEVVATFTTAALLDGIARFITGGSALSQFGEELAKFGPAMKSYSDSIAGLDSNLIVESATAAEALSTMAQKLPNEGGVLAYWVGDNSLASFAEGLIPFGSAMREYSLNVSGIDTNAVVNSATAAESLAVMAEKLPNSGGVLGYWVGENSLAKFAEELKPFGKSITEYAISVAGLDAGVVQNSANAASAMAELANKLPASGGVLTELFGGKSDMKAFGDNLASFGKSFASYYENIKDINVYTLSSATIEFGKLIDLGKKASGMDTTSLSGFGKALQDLGKNSVDGFISQFTNATPRVMAAASGMVDHATIAISNKFPVVQSNGASLIDALIMGINSKIPSVTSSVTQMMNNIVLAISNNIPPSSSAMNNLLATLLSDIRNRFQEFYTAGSEMMAKVIAGIYNKRSEMLNLMKDIMQKSLETIKDKYLEFEISGRTIIDNINTGMKSKTEEAKTTISNLLKDMLNSIKSLYGEFNSAGKYLVGEFTKGVKDNQKDAIDVGRYLVTGFAKGIRDNAREAIEAARAMAKAADKAAREALDVHSPSRKFYEIGEFVVAGFANSINDNLSMSSNAGKALGESSINGMNYAIGKMSDVINGNIDLTPTITPVIDLSNVKIGVRTINSMMSKDKAYQINATMSGGTANSQNGYGTSNGNVYQFTQNNYSPKALSRIDIYRQTRNQFASIERASVI</sequence>
<proteinExistence type="predicted"/>
<feature type="transmembrane region" description="Helical" evidence="2">
    <location>
        <begin position="1236"/>
        <end position="1256"/>
    </location>
</feature>
<dbReference type="InterPro" id="IPR013491">
    <property type="entry name" value="Tape_meas_N"/>
</dbReference>
<feature type="transmembrane region" description="Helical" evidence="2">
    <location>
        <begin position="999"/>
        <end position="1018"/>
    </location>
</feature>
<feature type="transmembrane region" description="Helical" evidence="2">
    <location>
        <begin position="1052"/>
        <end position="1074"/>
    </location>
</feature>